<dbReference type="Pfam" id="PF11527">
    <property type="entry name" value="ARL2_Bind_BART"/>
    <property type="match status" value="1"/>
</dbReference>
<dbReference type="GO" id="GO:0005930">
    <property type="term" value="C:axoneme"/>
    <property type="evidence" value="ECO:0007669"/>
    <property type="project" value="TreeGrafter"/>
</dbReference>
<dbReference type="PANTHER" id="PTHR21532:SF0">
    <property type="entry name" value="CILIA- AND FLAGELLA-ASSOCIATED PROTEIN 36"/>
    <property type="match status" value="1"/>
</dbReference>
<feature type="domain" description="BART" evidence="11">
    <location>
        <begin position="10"/>
        <end position="143"/>
    </location>
</feature>
<feature type="region of interest" description="Disordered" evidence="10">
    <location>
        <begin position="188"/>
        <end position="213"/>
    </location>
</feature>
<comment type="similarity">
    <text evidence="3">Belongs to the CFAP36 family.</text>
</comment>
<evidence type="ECO:0000256" key="7">
    <source>
        <dbReference type="ARBA" id="ARBA00023069"/>
    </source>
</evidence>
<name>A0A7R9KGV9_9ACAR</name>
<protein>
    <recommendedName>
        <fullName evidence="4">Cilia- and flagella-associated protein 36</fullName>
    </recommendedName>
    <alternativeName>
        <fullName evidence="9">Coiled-coil domain-containing protein 104</fullName>
    </alternativeName>
</protein>
<evidence type="ECO:0000256" key="9">
    <source>
        <dbReference type="ARBA" id="ARBA00031593"/>
    </source>
</evidence>
<dbReference type="Proteomes" id="UP000759131">
    <property type="component" value="Unassembled WGS sequence"/>
</dbReference>
<evidence type="ECO:0000256" key="2">
    <source>
        <dbReference type="ARBA" id="ARBA00004496"/>
    </source>
</evidence>
<keyword evidence="13" id="KW-1185">Reference proteome</keyword>
<dbReference type="AlphaFoldDB" id="A0A7R9KGV9"/>
<keyword evidence="7" id="KW-0969">Cilium</keyword>
<evidence type="ECO:0000256" key="3">
    <source>
        <dbReference type="ARBA" id="ARBA00007460"/>
    </source>
</evidence>
<evidence type="ECO:0000256" key="5">
    <source>
        <dbReference type="ARBA" id="ARBA00022490"/>
    </source>
</evidence>
<keyword evidence="5" id="KW-0963">Cytoplasm</keyword>
<feature type="compositionally biased region" description="Basic and acidic residues" evidence="10">
    <location>
        <begin position="195"/>
        <end position="213"/>
    </location>
</feature>
<evidence type="ECO:0000313" key="13">
    <source>
        <dbReference type="Proteomes" id="UP000759131"/>
    </source>
</evidence>
<dbReference type="InterPro" id="IPR042541">
    <property type="entry name" value="BART_sf"/>
</dbReference>
<dbReference type="OrthoDB" id="272687at2759"/>
<dbReference type="PANTHER" id="PTHR21532">
    <property type="entry name" value="PHOSPHODIESTERASE HL"/>
    <property type="match status" value="1"/>
</dbReference>
<comment type="subcellular location">
    <subcellularLocation>
        <location evidence="1">Cell projection</location>
        <location evidence="1">Cilium</location>
    </subcellularLocation>
    <subcellularLocation>
        <location evidence="2">Cytoplasm</location>
    </subcellularLocation>
</comment>
<dbReference type="EMBL" id="OC855834">
    <property type="protein sequence ID" value="CAD7622741.1"/>
    <property type="molecule type" value="Genomic_DNA"/>
</dbReference>
<evidence type="ECO:0000256" key="1">
    <source>
        <dbReference type="ARBA" id="ARBA00004138"/>
    </source>
</evidence>
<evidence type="ECO:0000313" key="12">
    <source>
        <dbReference type="EMBL" id="CAD7622741.1"/>
    </source>
</evidence>
<reference evidence="12" key="1">
    <citation type="submission" date="2020-11" db="EMBL/GenBank/DDBJ databases">
        <authorList>
            <person name="Tran Van P."/>
        </authorList>
    </citation>
    <scope>NUCLEOTIDE SEQUENCE</scope>
</reference>
<proteinExistence type="inferred from homology"/>
<dbReference type="Gene3D" id="1.20.1520.10">
    <property type="entry name" value="ADP-ribosylation factor-like 2-binding protein, domain"/>
    <property type="match status" value="1"/>
</dbReference>
<keyword evidence="6" id="KW-0175">Coiled coil</keyword>
<evidence type="ECO:0000256" key="10">
    <source>
        <dbReference type="SAM" id="MobiDB-lite"/>
    </source>
</evidence>
<sequence length="357" mass="41291">MSEIVAKEEEESWVLDSLVGFLRGPVWNLTIQSFIENKSVGKSSSVLFCELKADSVCEVFEDNAPEECVREYDVIFQDYKRLVDRLLSSYSSDLGISSQEFDSALNRGLLSSKLRQMLFEQIFASNDFTIFVRFMTQRNIELQLQAIEVLAQKFGLVFDSFVPFGQNKEDFLNEDKVFKEAIRRSLEEDNDGEGMADRKSLSEQKQRLEAEREIQQQKLSEAIQTAITEEEDREEKEETVGVEEAEVERPEVLIREELKSEGLVREESGLNGDEMRKRSEYLRKQRDKLLAHKKQEREKQMLKIEGQEERALRPKSARVVRAVASGEDVDASEDQSLAFRRSLAARLKKEVIEQQKH</sequence>
<accession>A0A7R9KGV9</accession>
<dbReference type="EMBL" id="CAJPIZ010001259">
    <property type="protein sequence ID" value="CAG2103171.1"/>
    <property type="molecule type" value="Genomic_DNA"/>
</dbReference>
<evidence type="ECO:0000256" key="4">
    <source>
        <dbReference type="ARBA" id="ARBA00021815"/>
    </source>
</evidence>
<dbReference type="InterPro" id="IPR038888">
    <property type="entry name" value="CFAP36"/>
</dbReference>
<dbReference type="GO" id="GO:0097546">
    <property type="term" value="C:ciliary base"/>
    <property type="evidence" value="ECO:0007669"/>
    <property type="project" value="TreeGrafter"/>
</dbReference>
<gene>
    <name evidence="12" type="ORF">OSB1V03_LOCUS3204</name>
</gene>
<keyword evidence="8" id="KW-0966">Cell projection</keyword>
<evidence type="ECO:0000256" key="6">
    <source>
        <dbReference type="ARBA" id="ARBA00023054"/>
    </source>
</evidence>
<evidence type="ECO:0000256" key="8">
    <source>
        <dbReference type="ARBA" id="ARBA00023273"/>
    </source>
</evidence>
<dbReference type="InterPro" id="IPR023379">
    <property type="entry name" value="BART_dom"/>
</dbReference>
<evidence type="ECO:0000259" key="11">
    <source>
        <dbReference type="Pfam" id="PF11527"/>
    </source>
</evidence>
<organism evidence="12">
    <name type="scientific">Medioppia subpectinata</name>
    <dbReference type="NCBI Taxonomy" id="1979941"/>
    <lineage>
        <taxon>Eukaryota</taxon>
        <taxon>Metazoa</taxon>
        <taxon>Ecdysozoa</taxon>
        <taxon>Arthropoda</taxon>
        <taxon>Chelicerata</taxon>
        <taxon>Arachnida</taxon>
        <taxon>Acari</taxon>
        <taxon>Acariformes</taxon>
        <taxon>Sarcoptiformes</taxon>
        <taxon>Oribatida</taxon>
        <taxon>Brachypylina</taxon>
        <taxon>Oppioidea</taxon>
        <taxon>Oppiidae</taxon>
        <taxon>Medioppia</taxon>
    </lineage>
</organism>